<comment type="caution">
    <text evidence="3">The sequence shown here is derived from an EMBL/GenBank/DDBJ whole genome shotgun (WGS) entry which is preliminary data.</text>
</comment>
<proteinExistence type="predicted"/>
<reference evidence="3 4" key="1">
    <citation type="submission" date="2018-03" db="EMBL/GenBank/DDBJ databases">
        <title>Genomic Encyclopedia of Archaeal and Bacterial Type Strains, Phase II (KMG-II): from individual species to whole genera.</title>
        <authorList>
            <person name="Goeker M."/>
        </authorList>
    </citation>
    <scope>NUCLEOTIDE SEQUENCE [LARGE SCALE GENOMIC DNA]</scope>
    <source>
        <strain evidence="3 4">DSM 45348</strain>
    </source>
</reference>
<keyword evidence="2" id="KW-0472">Membrane</keyword>
<dbReference type="RefSeq" id="WP_106126031.1">
    <property type="nucleotide sequence ID" value="NZ_PVZG01000003.1"/>
</dbReference>
<feature type="compositionally biased region" description="Basic and acidic residues" evidence="1">
    <location>
        <begin position="1"/>
        <end position="18"/>
    </location>
</feature>
<evidence type="ECO:0000313" key="3">
    <source>
        <dbReference type="EMBL" id="PRY31584.1"/>
    </source>
</evidence>
<dbReference type="Proteomes" id="UP000239209">
    <property type="component" value="Unassembled WGS sequence"/>
</dbReference>
<evidence type="ECO:0000313" key="4">
    <source>
        <dbReference type="Proteomes" id="UP000239209"/>
    </source>
</evidence>
<evidence type="ECO:0000256" key="2">
    <source>
        <dbReference type="SAM" id="Phobius"/>
    </source>
</evidence>
<sequence length="328" mass="35092">MDHLPPADRPRSDRDALYRRPNAVPPAYVPEPPMPAALPSISDYWPDAPHRQAPVAPAVPPRPHRQPVAPAPRPRRRRTGLVLVTVVVLLAAGGVAGAYLTRRTDPPRPAAAPPPVARTTTTAAPVRNRLAAPVSGLDRASFELVSDTRVLRLRTTDLGDDLYRVTTPEGGSVLPRVTVEDTAVRLFLERSGQRGKDEVEVLLNTAVRWRLTMTGGVQRGAFDLGGARIEGVNLVGGATRLELTLPRPDGTLPIRMSGGVNQFEVSAAPSVPVRVRTRRGAGQVKFDGRTDDGVARGAAFLSPDWGASRNRVDLDAVAGVGTLRLGRA</sequence>
<gene>
    <name evidence="3" type="ORF">CLV70_103473</name>
</gene>
<keyword evidence="2" id="KW-1133">Transmembrane helix</keyword>
<feature type="compositionally biased region" description="Pro residues" evidence="1">
    <location>
        <begin position="107"/>
        <end position="116"/>
    </location>
</feature>
<feature type="transmembrane region" description="Helical" evidence="2">
    <location>
        <begin position="81"/>
        <end position="100"/>
    </location>
</feature>
<dbReference type="OrthoDB" id="3296464at2"/>
<dbReference type="AlphaFoldDB" id="A0A2T0SDV0"/>
<protein>
    <submittedName>
        <fullName evidence="3">Uncharacterized protein</fullName>
    </submittedName>
</protein>
<feature type="region of interest" description="Disordered" evidence="1">
    <location>
        <begin position="100"/>
        <end position="122"/>
    </location>
</feature>
<accession>A0A2T0SDV0</accession>
<keyword evidence="4" id="KW-1185">Reference proteome</keyword>
<organism evidence="3 4">
    <name type="scientific">Pseudosporangium ferrugineum</name>
    <dbReference type="NCBI Taxonomy" id="439699"/>
    <lineage>
        <taxon>Bacteria</taxon>
        <taxon>Bacillati</taxon>
        <taxon>Actinomycetota</taxon>
        <taxon>Actinomycetes</taxon>
        <taxon>Micromonosporales</taxon>
        <taxon>Micromonosporaceae</taxon>
        <taxon>Pseudosporangium</taxon>
    </lineage>
</organism>
<feature type="compositionally biased region" description="Pro residues" evidence="1">
    <location>
        <begin position="23"/>
        <end position="36"/>
    </location>
</feature>
<keyword evidence="2" id="KW-0812">Transmembrane</keyword>
<dbReference type="EMBL" id="PVZG01000003">
    <property type="protein sequence ID" value="PRY31584.1"/>
    <property type="molecule type" value="Genomic_DNA"/>
</dbReference>
<evidence type="ECO:0000256" key="1">
    <source>
        <dbReference type="SAM" id="MobiDB-lite"/>
    </source>
</evidence>
<name>A0A2T0SDV0_9ACTN</name>
<feature type="region of interest" description="Disordered" evidence="1">
    <location>
        <begin position="1"/>
        <end position="76"/>
    </location>
</feature>